<protein>
    <recommendedName>
        <fullName evidence="1">DUF7691 domain-containing protein</fullName>
    </recommendedName>
</protein>
<dbReference type="KEGG" id="aji:C0Z10_10110"/>
<dbReference type="RefSeq" id="WP_097799287.1">
    <property type="nucleotide sequence ID" value="NZ_CP025570.1"/>
</dbReference>
<dbReference type="AlphaFoldDB" id="A0A3Q9UF37"/>
<reference evidence="3" key="1">
    <citation type="submission" date="2017-12" db="EMBL/GenBank/DDBJ databases">
        <title>Whole genome sequencing of Acidipropionibacterium jensenii strains JS279 and JS280.</title>
        <authorList>
            <person name="Deptula P."/>
            <person name="Laine P."/>
            <person name="Smolander O.-P."/>
            <person name="Paulin L."/>
            <person name="Auvinen P."/>
            <person name="Varmanen P."/>
        </authorList>
    </citation>
    <scope>NUCLEOTIDE SEQUENCE [LARGE SCALE GENOMIC DNA]</scope>
    <source>
        <strain evidence="3">JS280</strain>
    </source>
</reference>
<dbReference type="Proteomes" id="UP000285875">
    <property type="component" value="Chromosome"/>
</dbReference>
<dbReference type="Pfam" id="PF24740">
    <property type="entry name" value="DUF7691"/>
    <property type="match status" value="1"/>
</dbReference>
<dbReference type="InterPro" id="IPR056108">
    <property type="entry name" value="DUF7691"/>
</dbReference>
<sequence>MGELRLHAISINEVRDIFGADEAQARTLRGWAQENFSVPETPRRRGLWSKLRPVTRIDDEAPILPVNWPTPQDVDDLIAGRFVSPDRLVRCWRVLDLWLHNLSWGTHSMSMDLGRVDDFEFDLARAGLPSELSLRRLFGSDPQIPLRPAPGMRTGYSRAAHVTATRDALSAIAERVSEPNRETVAGLVGFLVQFQTWSAAAPGAGRAAPDLFVVWHAGQSTIERTTM</sequence>
<organism evidence="2 3">
    <name type="scientific">Acidipropionibacterium jensenii</name>
    <dbReference type="NCBI Taxonomy" id="1749"/>
    <lineage>
        <taxon>Bacteria</taxon>
        <taxon>Bacillati</taxon>
        <taxon>Actinomycetota</taxon>
        <taxon>Actinomycetes</taxon>
        <taxon>Propionibacteriales</taxon>
        <taxon>Propionibacteriaceae</taxon>
        <taxon>Acidipropionibacterium</taxon>
    </lineage>
</organism>
<evidence type="ECO:0000259" key="1">
    <source>
        <dbReference type="Pfam" id="PF24740"/>
    </source>
</evidence>
<feature type="domain" description="DUF7691" evidence="1">
    <location>
        <begin position="66"/>
        <end position="204"/>
    </location>
</feature>
<name>A0A3Q9UF37_9ACTN</name>
<gene>
    <name evidence="2" type="ORF">C0Z10_10110</name>
</gene>
<proteinExistence type="predicted"/>
<dbReference type="EMBL" id="CP025570">
    <property type="protein sequence ID" value="AZZ40043.1"/>
    <property type="molecule type" value="Genomic_DNA"/>
</dbReference>
<evidence type="ECO:0000313" key="3">
    <source>
        <dbReference type="Proteomes" id="UP000285875"/>
    </source>
</evidence>
<evidence type="ECO:0000313" key="2">
    <source>
        <dbReference type="EMBL" id="AZZ40043.1"/>
    </source>
</evidence>
<accession>A0A3Q9UF37</accession>